<feature type="DNA-binding region" description="H-T-H motif" evidence="4">
    <location>
        <begin position="30"/>
        <end position="49"/>
    </location>
</feature>
<keyword evidence="3" id="KW-0804">Transcription</keyword>
<evidence type="ECO:0000256" key="4">
    <source>
        <dbReference type="PROSITE-ProRule" id="PRU00335"/>
    </source>
</evidence>
<organism evidence="6 7">
    <name type="scientific">Actinoalloteichus hymeniacidonis</name>
    <dbReference type="NCBI Taxonomy" id="340345"/>
    <lineage>
        <taxon>Bacteria</taxon>
        <taxon>Bacillati</taxon>
        <taxon>Actinomycetota</taxon>
        <taxon>Actinomycetes</taxon>
        <taxon>Pseudonocardiales</taxon>
        <taxon>Pseudonocardiaceae</taxon>
        <taxon>Actinoalloteichus</taxon>
    </lineage>
</organism>
<dbReference type="Gene3D" id="1.10.10.60">
    <property type="entry name" value="Homeodomain-like"/>
    <property type="match status" value="1"/>
</dbReference>
<dbReference type="PANTHER" id="PTHR30055">
    <property type="entry name" value="HTH-TYPE TRANSCRIPTIONAL REGULATOR RUTR"/>
    <property type="match status" value="1"/>
</dbReference>
<protein>
    <submittedName>
        <fullName evidence="6">Transcriptional regulator, TetR family</fullName>
    </submittedName>
</protein>
<evidence type="ECO:0000256" key="1">
    <source>
        <dbReference type="ARBA" id="ARBA00023015"/>
    </source>
</evidence>
<gene>
    <name evidence="6" type="ORF">TL08_21010</name>
</gene>
<keyword evidence="1" id="KW-0805">Transcription regulation</keyword>
<sequence>MPRPLIPHRSAVILDNAEQLIIARGFDRTTVADISERSGIGKGAVYREFPSKEAVLDALLARSMGRLVDEVQARVEETTQAVGLAAIYRIAFHAMRGEPLVLALLHGDTDVLGGYVRERSDDRYERRLAWVIEYIGELQQAGVVRAELPADAVAIALSSLTIGLLSIGPLTGGLGDRQLEAALDVVVELVERGLDQQADDDGASARTAQLRLLDRVRGQLPTATEGTT</sequence>
<keyword evidence="2 4" id="KW-0238">DNA-binding</keyword>
<dbReference type="Gene3D" id="1.10.357.10">
    <property type="entry name" value="Tetracycline Repressor, domain 2"/>
    <property type="match status" value="1"/>
</dbReference>
<dbReference type="KEGG" id="ahm:TL08_21010"/>
<dbReference type="PROSITE" id="PS50977">
    <property type="entry name" value="HTH_TETR_2"/>
    <property type="match status" value="1"/>
</dbReference>
<dbReference type="EMBL" id="CP014859">
    <property type="protein sequence ID" value="AOS64993.1"/>
    <property type="molecule type" value="Genomic_DNA"/>
</dbReference>
<dbReference type="Pfam" id="PF00440">
    <property type="entry name" value="TetR_N"/>
    <property type="match status" value="1"/>
</dbReference>
<evidence type="ECO:0000256" key="3">
    <source>
        <dbReference type="ARBA" id="ARBA00023163"/>
    </source>
</evidence>
<evidence type="ECO:0000313" key="7">
    <source>
        <dbReference type="Proteomes" id="UP000095210"/>
    </source>
</evidence>
<name>A0AAC9MZ26_9PSEU</name>
<evidence type="ECO:0000313" key="6">
    <source>
        <dbReference type="EMBL" id="AOS64993.1"/>
    </source>
</evidence>
<dbReference type="AlphaFoldDB" id="A0AAC9MZ26"/>
<feature type="domain" description="HTH tetR-type" evidence="5">
    <location>
        <begin position="7"/>
        <end position="67"/>
    </location>
</feature>
<dbReference type="InterPro" id="IPR009057">
    <property type="entry name" value="Homeodomain-like_sf"/>
</dbReference>
<dbReference type="RefSeq" id="WP_069851394.1">
    <property type="nucleotide sequence ID" value="NZ_CP014859.1"/>
</dbReference>
<reference evidence="7" key="1">
    <citation type="submission" date="2016-03" db="EMBL/GenBank/DDBJ databases">
        <title>Complete genome sequence of the type strain Actinoalloteichus hymeniacidonis DSM 45092.</title>
        <authorList>
            <person name="Schaffert L."/>
            <person name="Albersmeier A."/>
            <person name="Winkler A."/>
            <person name="Kalinowski J."/>
            <person name="Zotchev S."/>
            <person name="Ruckert C."/>
        </authorList>
    </citation>
    <scope>NUCLEOTIDE SEQUENCE [LARGE SCALE GENOMIC DNA]</scope>
    <source>
        <strain evidence="7">HPA177(T) (DSM 45092(T))</strain>
    </source>
</reference>
<evidence type="ECO:0000259" key="5">
    <source>
        <dbReference type="PROSITE" id="PS50977"/>
    </source>
</evidence>
<dbReference type="InterPro" id="IPR050109">
    <property type="entry name" value="HTH-type_TetR-like_transc_reg"/>
</dbReference>
<dbReference type="GO" id="GO:0003700">
    <property type="term" value="F:DNA-binding transcription factor activity"/>
    <property type="evidence" value="ECO:0007669"/>
    <property type="project" value="TreeGrafter"/>
</dbReference>
<keyword evidence="7" id="KW-1185">Reference proteome</keyword>
<accession>A0AAC9MZ26</accession>
<evidence type="ECO:0000256" key="2">
    <source>
        <dbReference type="ARBA" id="ARBA00023125"/>
    </source>
</evidence>
<dbReference type="Proteomes" id="UP000095210">
    <property type="component" value="Chromosome"/>
</dbReference>
<dbReference type="InterPro" id="IPR001647">
    <property type="entry name" value="HTH_TetR"/>
</dbReference>
<dbReference type="SUPFAM" id="SSF46689">
    <property type="entry name" value="Homeodomain-like"/>
    <property type="match status" value="1"/>
</dbReference>
<dbReference type="InterPro" id="IPR036271">
    <property type="entry name" value="Tet_transcr_reg_TetR-rel_C_sf"/>
</dbReference>
<proteinExistence type="predicted"/>
<dbReference type="PRINTS" id="PR00455">
    <property type="entry name" value="HTHTETR"/>
</dbReference>
<dbReference type="SUPFAM" id="SSF48498">
    <property type="entry name" value="Tetracyclin repressor-like, C-terminal domain"/>
    <property type="match status" value="1"/>
</dbReference>
<dbReference type="PANTHER" id="PTHR30055:SF234">
    <property type="entry name" value="HTH-TYPE TRANSCRIPTIONAL REGULATOR BETI"/>
    <property type="match status" value="1"/>
</dbReference>
<dbReference type="GO" id="GO:0000976">
    <property type="term" value="F:transcription cis-regulatory region binding"/>
    <property type="evidence" value="ECO:0007669"/>
    <property type="project" value="TreeGrafter"/>
</dbReference>